<keyword evidence="7 8" id="KW-0464">Manganese</keyword>
<comment type="function">
    <text evidence="8">Probably functions as a manganese efflux pump.</text>
</comment>
<evidence type="ECO:0000256" key="1">
    <source>
        <dbReference type="ARBA" id="ARBA00022448"/>
    </source>
</evidence>
<evidence type="ECO:0000256" key="7">
    <source>
        <dbReference type="ARBA" id="ARBA00023211"/>
    </source>
</evidence>
<proteinExistence type="inferred from homology"/>
<dbReference type="PANTHER" id="PTHR35529">
    <property type="entry name" value="MANGANESE EFFLUX PUMP MNTP-RELATED"/>
    <property type="match status" value="1"/>
</dbReference>
<evidence type="ECO:0000256" key="4">
    <source>
        <dbReference type="ARBA" id="ARBA00022989"/>
    </source>
</evidence>
<organism evidence="9 11">
    <name type="scientific">Moraxella lacunata</name>
    <dbReference type="NCBI Taxonomy" id="477"/>
    <lineage>
        <taxon>Bacteria</taxon>
        <taxon>Pseudomonadati</taxon>
        <taxon>Pseudomonadota</taxon>
        <taxon>Gammaproteobacteria</taxon>
        <taxon>Moraxellales</taxon>
        <taxon>Moraxellaceae</taxon>
        <taxon>Moraxella</taxon>
    </lineage>
</organism>
<dbReference type="RefSeq" id="WP_062498647.1">
    <property type="nucleotide sequence ID" value="NZ_MXAN01000033.1"/>
</dbReference>
<keyword evidence="2 8" id="KW-1003">Cell membrane</keyword>
<dbReference type="GO" id="GO:0005384">
    <property type="term" value="F:manganese ion transmembrane transporter activity"/>
    <property type="evidence" value="ECO:0007669"/>
    <property type="project" value="UniProtKB-UniRule"/>
</dbReference>
<dbReference type="GO" id="GO:0005886">
    <property type="term" value="C:plasma membrane"/>
    <property type="evidence" value="ECO:0007669"/>
    <property type="project" value="UniProtKB-SubCell"/>
</dbReference>
<evidence type="ECO:0000256" key="5">
    <source>
        <dbReference type="ARBA" id="ARBA00023065"/>
    </source>
</evidence>
<dbReference type="HAMAP" id="MF_01521">
    <property type="entry name" value="MntP_pump"/>
    <property type="match status" value="1"/>
</dbReference>
<feature type="transmembrane region" description="Helical" evidence="8">
    <location>
        <begin position="150"/>
        <end position="171"/>
    </location>
</feature>
<dbReference type="InterPro" id="IPR022929">
    <property type="entry name" value="Put_MntP"/>
</dbReference>
<dbReference type="Proteomes" id="UP000254107">
    <property type="component" value="Unassembled WGS sequence"/>
</dbReference>
<dbReference type="GeneID" id="302269503"/>
<accession>A0A1V4GYS7</accession>
<keyword evidence="4 8" id="KW-1133">Transmembrane helix</keyword>
<keyword evidence="1 8" id="KW-0813">Transport</keyword>
<evidence type="ECO:0000313" key="12">
    <source>
        <dbReference type="Proteomes" id="UP000254107"/>
    </source>
</evidence>
<dbReference type="PANTHER" id="PTHR35529:SF1">
    <property type="entry name" value="MANGANESE EFFLUX PUMP MNTP-RELATED"/>
    <property type="match status" value="1"/>
</dbReference>
<reference evidence="10 12" key="3">
    <citation type="submission" date="2018-06" db="EMBL/GenBank/DDBJ databases">
        <authorList>
            <consortium name="Pathogen Informatics"/>
            <person name="Doyle S."/>
        </authorList>
    </citation>
    <scope>NUCLEOTIDE SEQUENCE [LARGE SCALE GENOMIC DNA]</scope>
    <source>
        <strain evidence="10 12">NCTC7911</strain>
    </source>
</reference>
<feature type="transmembrane region" description="Helical" evidence="8">
    <location>
        <begin position="183"/>
        <end position="204"/>
    </location>
</feature>
<dbReference type="AlphaFoldDB" id="A0A1V4GYS7"/>
<feature type="transmembrane region" description="Helical" evidence="8">
    <location>
        <begin position="71"/>
        <end position="89"/>
    </location>
</feature>
<dbReference type="EMBL" id="MXAN01000033">
    <property type="protein sequence ID" value="OPH37785.1"/>
    <property type="molecule type" value="Genomic_DNA"/>
</dbReference>
<evidence type="ECO:0000256" key="6">
    <source>
        <dbReference type="ARBA" id="ARBA00023136"/>
    </source>
</evidence>
<keyword evidence="3 8" id="KW-0812">Transmembrane</keyword>
<keyword evidence="12" id="KW-1185">Reference proteome</keyword>
<comment type="similarity">
    <text evidence="8">Belongs to the MntP (TC 9.B.29) family.</text>
</comment>
<reference evidence="9" key="2">
    <citation type="submission" date="2017-03" db="EMBL/GenBank/DDBJ databases">
        <authorList>
            <person name="Afonso C.L."/>
            <person name="Miller P.J."/>
            <person name="Scott M.A."/>
            <person name="Spackman E."/>
            <person name="Goraichik I."/>
            <person name="Dimitrov K.M."/>
            <person name="Suarez D.L."/>
            <person name="Swayne D.E."/>
        </authorList>
    </citation>
    <scope>NUCLEOTIDE SEQUENCE</scope>
    <source>
        <strain evidence="9">CCUG 4441</strain>
    </source>
</reference>
<comment type="caution">
    <text evidence="8">Lacks conserved residue(s) required for the propagation of feature annotation.</text>
</comment>
<dbReference type="EMBL" id="UGQC01000001">
    <property type="protein sequence ID" value="STY99490.1"/>
    <property type="molecule type" value="Genomic_DNA"/>
</dbReference>
<feature type="transmembrane region" description="Helical" evidence="8">
    <location>
        <begin position="122"/>
        <end position="144"/>
    </location>
</feature>
<evidence type="ECO:0000256" key="3">
    <source>
        <dbReference type="ARBA" id="ARBA00022692"/>
    </source>
</evidence>
<name>A0A1V4GYS7_MORLA</name>
<evidence type="ECO:0000256" key="8">
    <source>
        <dbReference type="HAMAP-Rule" id="MF_01521"/>
    </source>
</evidence>
<keyword evidence="5 8" id="KW-0406">Ion transport</keyword>
<comment type="subcellular location">
    <subcellularLocation>
        <location evidence="8">Cell membrane</location>
        <topology evidence="8">Multi-pass membrane protein</topology>
    </subcellularLocation>
</comment>
<dbReference type="InterPro" id="IPR003810">
    <property type="entry name" value="Mntp/YtaF"/>
</dbReference>
<evidence type="ECO:0000313" key="9">
    <source>
        <dbReference type="EMBL" id="OPH37785.1"/>
    </source>
</evidence>
<keyword evidence="6 8" id="KW-0472">Membrane</keyword>
<dbReference type="Pfam" id="PF02659">
    <property type="entry name" value="Mntp"/>
    <property type="match status" value="1"/>
</dbReference>
<reference evidence="11" key="1">
    <citation type="submission" date="2017-03" db="EMBL/GenBank/DDBJ databases">
        <title>Draft genome sequence of Moraxella equi CCUG 4950T type strain.</title>
        <authorList>
            <person name="Salva-Serra F."/>
            <person name="Engstrom-Jakobsson H."/>
            <person name="Thorell K."/>
            <person name="Jaen-Luchoro D."/>
            <person name="Gonzales-Siles L."/>
            <person name="Karlsson R."/>
            <person name="Yazdan S."/>
            <person name="Boulund F."/>
            <person name="Johnning A."/>
            <person name="Engstrand L."/>
            <person name="Kristiansson E."/>
            <person name="Moore E."/>
        </authorList>
    </citation>
    <scope>NUCLEOTIDE SEQUENCE [LARGE SCALE GENOMIC DNA]</scope>
    <source>
        <strain evidence="11">CCUG 4441</strain>
    </source>
</reference>
<sequence>MNALTLTTLSFGMATDAFAVAVAKGASERHPRLWQAVQGGLFFGAVEGLAPFIGYCLGKATESWVQVFDHWVAFGLLGALGVWFIYGAVCHDEQADKQANEQKAEQQAEQHDKQGQANTSNIALMLITAIATSIDSVVVGVSLAFLDVNIVLACVLIGLATTIMATGGLYLGNRLGASFGRYAMGVGGVVLIGIGVFILGTHLAEHG</sequence>
<evidence type="ECO:0000313" key="10">
    <source>
        <dbReference type="EMBL" id="STY99490.1"/>
    </source>
</evidence>
<gene>
    <name evidence="10" type="primary">yebN</name>
    <name evidence="8" type="synonym">mntP</name>
    <name evidence="9" type="ORF">B5J94_05360</name>
    <name evidence="10" type="ORF">NCTC7911_00866</name>
</gene>
<evidence type="ECO:0000313" key="11">
    <source>
        <dbReference type="Proteomes" id="UP000191025"/>
    </source>
</evidence>
<protein>
    <recommendedName>
        <fullName evidence="8">Putative manganese efflux pump MntP</fullName>
    </recommendedName>
</protein>
<dbReference type="Proteomes" id="UP000191025">
    <property type="component" value="Unassembled WGS sequence"/>
</dbReference>
<evidence type="ECO:0000256" key="2">
    <source>
        <dbReference type="ARBA" id="ARBA00022475"/>
    </source>
</evidence>